<dbReference type="PROSITE" id="PS51257">
    <property type="entry name" value="PROKAR_LIPOPROTEIN"/>
    <property type="match status" value="1"/>
</dbReference>
<gene>
    <name evidence="1" type="ORF">HGG79_09050</name>
</gene>
<name>A0A923E7J0_CLOTT</name>
<accession>A0A923E7J0</accession>
<protein>
    <submittedName>
        <fullName evidence="1">DUF4878 domain-containing protein</fullName>
    </submittedName>
</protein>
<dbReference type="RefSeq" id="WP_035147021.1">
    <property type="nucleotide sequence ID" value="NZ_JAAZWO010000008.1"/>
</dbReference>
<evidence type="ECO:0000313" key="1">
    <source>
        <dbReference type="EMBL" id="MBC2397920.1"/>
    </source>
</evidence>
<keyword evidence="2" id="KW-1185">Reference proteome</keyword>
<evidence type="ECO:0000313" key="2">
    <source>
        <dbReference type="Proteomes" id="UP000563151"/>
    </source>
</evidence>
<dbReference type="AlphaFoldDB" id="A0A923E7J0"/>
<proteinExistence type="predicted"/>
<dbReference type="Proteomes" id="UP000563151">
    <property type="component" value="Unassembled WGS sequence"/>
</dbReference>
<comment type="caution">
    <text evidence="1">The sequence shown here is derived from an EMBL/GenBank/DDBJ whole genome shotgun (WGS) entry which is preliminary data.</text>
</comment>
<organism evidence="1 2">
    <name type="scientific">Clostridium tetanomorphum</name>
    <dbReference type="NCBI Taxonomy" id="1553"/>
    <lineage>
        <taxon>Bacteria</taxon>
        <taxon>Bacillati</taxon>
        <taxon>Bacillota</taxon>
        <taxon>Clostridia</taxon>
        <taxon>Eubacteriales</taxon>
        <taxon>Clostridiaceae</taxon>
        <taxon>Clostridium</taxon>
    </lineage>
</organism>
<sequence length="213" mass="24166">MMKKIKSLLLLLMIVIVTFLVACSGQKQVNNKAEITQDTSSINSRKNMSPKETVEAMFNALTSLNIREFNEYIKYEDTVRNGIKFKNNVLFGDNIDGEGKDYMESIVSKLSYRIIHSEEKENTAKVKVQITNRDLSDIDKRLESEALNETSGDEDNLLISLIRSTNKTKNYDVTLLLEKSDSGWKIKMTKEFARAIYGGMPSFIDNLLPSSDS</sequence>
<reference evidence="1 2" key="1">
    <citation type="submission" date="2020-04" db="EMBL/GenBank/DDBJ databases">
        <title>Genomic insights into acetone-butanol-ethanol (ABE) fermentation by sequencing solventogenic clostridia strains.</title>
        <authorList>
            <person name="Brown S."/>
        </authorList>
    </citation>
    <scope>NUCLEOTIDE SEQUENCE [LARGE SCALE GENOMIC DNA]</scope>
    <source>
        <strain evidence="1 2">DJ011</strain>
    </source>
</reference>
<dbReference type="EMBL" id="JAAZWO010000008">
    <property type="protein sequence ID" value="MBC2397920.1"/>
    <property type="molecule type" value="Genomic_DNA"/>
</dbReference>